<dbReference type="EMBL" id="PSQE01000003">
    <property type="protein sequence ID" value="RHN67524.1"/>
    <property type="molecule type" value="Genomic_DNA"/>
</dbReference>
<keyword evidence="1" id="KW-1133">Transmembrane helix</keyword>
<name>A0A396IT26_MEDTR</name>
<keyword evidence="1" id="KW-0812">Transmembrane</keyword>
<evidence type="ECO:0000256" key="2">
    <source>
        <dbReference type="SAM" id="SignalP"/>
    </source>
</evidence>
<evidence type="ECO:0000313" key="3">
    <source>
        <dbReference type="EMBL" id="RHN67524.1"/>
    </source>
</evidence>
<feature type="transmembrane region" description="Helical" evidence="1">
    <location>
        <begin position="88"/>
        <end position="111"/>
    </location>
</feature>
<keyword evidence="2" id="KW-0732">Signal</keyword>
<feature type="transmembrane region" description="Helical" evidence="1">
    <location>
        <begin position="60"/>
        <end position="81"/>
    </location>
</feature>
<protein>
    <recommendedName>
        <fullName evidence="5">Transmembrane protein</fullName>
    </recommendedName>
</protein>
<feature type="chain" id="PRO_5017319803" description="Transmembrane protein" evidence="2">
    <location>
        <begin position="24"/>
        <end position="120"/>
    </location>
</feature>
<dbReference type="Gramene" id="rna15720">
    <property type="protein sequence ID" value="RHN67524.1"/>
    <property type="gene ID" value="gene15720"/>
</dbReference>
<accession>A0A396IT26</accession>
<reference evidence="4" key="1">
    <citation type="journal article" date="2018" name="Nat. Plants">
        <title>Whole-genome landscape of Medicago truncatula symbiotic genes.</title>
        <authorList>
            <person name="Pecrix Y."/>
            <person name="Staton S.E."/>
            <person name="Sallet E."/>
            <person name="Lelandais-Briere C."/>
            <person name="Moreau S."/>
            <person name="Carrere S."/>
            <person name="Blein T."/>
            <person name="Jardinaud M.F."/>
            <person name="Latrasse D."/>
            <person name="Zouine M."/>
            <person name="Zahm M."/>
            <person name="Kreplak J."/>
            <person name="Mayjonade B."/>
            <person name="Satge C."/>
            <person name="Perez M."/>
            <person name="Cauet S."/>
            <person name="Marande W."/>
            <person name="Chantry-Darmon C."/>
            <person name="Lopez-Roques C."/>
            <person name="Bouchez O."/>
            <person name="Berard A."/>
            <person name="Debelle F."/>
            <person name="Munos S."/>
            <person name="Bendahmane A."/>
            <person name="Berges H."/>
            <person name="Niebel A."/>
            <person name="Buitink J."/>
            <person name="Frugier F."/>
            <person name="Benhamed M."/>
            <person name="Crespi M."/>
            <person name="Gouzy J."/>
            <person name="Gamas P."/>
        </authorList>
    </citation>
    <scope>NUCLEOTIDE SEQUENCE [LARGE SCALE GENOMIC DNA]</scope>
    <source>
        <strain evidence="4">cv. Jemalong A17</strain>
    </source>
</reference>
<dbReference type="Proteomes" id="UP000265566">
    <property type="component" value="Chromosome 3"/>
</dbReference>
<evidence type="ECO:0000313" key="4">
    <source>
        <dbReference type="Proteomes" id="UP000265566"/>
    </source>
</evidence>
<sequence>MNSETYFILMGMLVALAATKYEALKTSTNPFQPSSPTLLLFLTSLCCHTVSSTADMSLPATIYIFHISGVVGVDTLLWIILSQFSNWCIINSFVLVVTLVCHTNCIELVYLTSYTRPLPS</sequence>
<organism evidence="3 4">
    <name type="scientific">Medicago truncatula</name>
    <name type="common">Barrel medic</name>
    <name type="synonym">Medicago tribuloides</name>
    <dbReference type="NCBI Taxonomy" id="3880"/>
    <lineage>
        <taxon>Eukaryota</taxon>
        <taxon>Viridiplantae</taxon>
        <taxon>Streptophyta</taxon>
        <taxon>Embryophyta</taxon>
        <taxon>Tracheophyta</taxon>
        <taxon>Spermatophyta</taxon>
        <taxon>Magnoliopsida</taxon>
        <taxon>eudicotyledons</taxon>
        <taxon>Gunneridae</taxon>
        <taxon>Pentapetalae</taxon>
        <taxon>rosids</taxon>
        <taxon>fabids</taxon>
        <taxon>Fabales</taxon>
        <taxon>Fabaceae</taxon>
        <taxon>Papilionoideae</taxon>
        <taxon>50 kb inversion clade</taxon>
        <taxon>NPAAA clade</taxon>
        <taxon>Hologalegina</taxon>
        <taxon>IRL clade</taxon>
        <taxon>Trifolieae</taxon>
        <taxon>Medicago</taxon>
    </lineage>
</organism>
<feature type="signal peptide" evidence="2">
    <location>
        <begin position="1"/>
        <end position="23"/>
    </location>
</feature>
<evidence type="ECO:0000256" key="1">
    <source>
        <dbReference type="SAM" id="Phobius"/>
    </source>
</evidence>
<comment type="caution">
    <text evidence="3">The sequence shown here is derived from an EMBL/GenBank/DDBJ whole genome shotgun (WGS) entry which is preliminary data.</text>
</comment>
<proteinExistence type="predicted"/>
<gene>
    <name evidence="3" type="ORF">MtrunA17_Chr3g0103611</name>
</gene>
<dbReference type="AlphaFoldDB" id="A0A396IT26"/>
<evidence type="ECO:0008006" key="5">
    <source>
        <dbReference type="Google" id="ProtNLM"/>
    </source>
</evidence>
<keyword evidence="1" id="KW-0472">Membrane</keyword>